<evidence type="ECO:0000256" key="1">
    <source>
        <dbReference type="SAM" id="MobiDB-lite"/>
    </source>
</evidence>
<organism evidence="2 3">
    <name type="scientific">Roridomyces roridus</name>
    <dbReference type="NCBI Taxonomy" id="1738132"/>
    <lineage>
        <taxon>Eukaryota</taxon>
        <taxon>Fungi</taxon>
        <taxon>Dikarya</taxon>
        <taxon>Basidiomycota</taxon>
        <taxon>Agaricomycotina</taxon>
        <taxon>Agaricomycetes</taxon>
        <taxon>Agaricomycetidae</taxon>
        <taxon>Agaricales</taxon>
        <taxon>Marasmiineae</taxon>
        <taxon>Mycenaceae</taxon>
        <taxon>Roridomyces</taxon>
    </lineage>
</organism>
<dbReference type="Proteomes" id="UP001221142">
    <property type="component" value="Unassembled WGS sequence"/>
</dbReference>
<comment type="caution">
    <text evidence="2">The sequence shown here is derived from an EMBL/GenBank/DDBJ whole genome shotgun (WGS) entry which is preliminary data.</text>
</comment>
<evidence type="ECO:0000313" key="3">
    <source>
        <dbReference type="Proteomes" id="UP001221142"/>
    </source>
</evidence>
<dbReference type="EMBL" id="JARKIF010000044">
    <property type="protein sequence ID" value="KAJ7608551.1"/>
    <property type="molecule type" value="Genomic_DNA"/>
</dbReference>
<reference evidence="2" key="1">
    <citation type="submission" date="2023-03" db="EMBL/GenBank/DDBJ databases">
        <title>Massive genome expansion in bonnet fungi (Mycena s.s.) driven by repeated elements and novel gene families across ecological guilds.</title>
        <authorList>
            <consortium name="Lawrence Berkeley National Laboratory"/>
            <person name="Harder C.B."/>
            <person name="Miyauchi S."/>
            <person name="Viragh M."/>
            <person name="Kuo A."/>
            <person name="Thoen E."/>
            <person name="Andreopoulos B."/>
            <person name="Lu D."/>
            <person name="Skrede I."/>
            <person name="Drula E."/>
            <person name="Henrissat B."/>
            <person name="Morin E."/>
            <person name="Kohler A."/>
            <person name="Barry K."/>
            <person name="LaButti K."/>
            <person name="Morin E."/>
            <person name="Salamov A."/>
            <person name="Lipzen A."/>
            <person name="Mereny Z."/>
            <person name="Hegedus B."/>
            <person name="Baldrian P."/>
            <person name="Stursova M."/>
            <person name="Weitz H."/>
            <person name="Taylor A."/>
            <person name="Grigoriev I.V."/>
            <person name="Nagy L.G."/>
            <person name="Martin F."/>
            <person name="Kauserud H."/>
        </authorList>
    </citation>
    <scope>NUCLEOTIDE SEQUENCE</scope>
    <source>
        <strain evidence="2">9284</strain>
    </source>
</reference>
<proteinExistence type="predicted"/>
<protein>
    <submittedName>
        <fullName evidence="2">Uncharacterized protein</fullName>
    </submittedName>
</protein>
<dbReference type="AlphaFoldDB" id="A0AAD7F8D5"/>
<feature type="region of interest" description="Disordered" evidence="1">
    <location>
        <begin position="342"/>
        <end position="380"/>
    </location>
</feature>
<sequence>MSTPDSIHLRFEGAGTEGAGRTFSIHKWPMAGHDNFDQLPPGTRLCIPQRRGLYTNRPIDRRSVEVDFVKAKSWSLNDEAHVIYACASRDYFVRFIFHAEHVLRNPESQSLQAYHRLIRDAQFHSEHLHDSKIRGILVPVHYGMWFTNTGNWAGKVIMSITQYCGAHWNDLRNSKMNTEANRVLVGRTLEKLHDCGFNHGQMTRTRDLRHVVVDIYEPQLSPEDLWDGEARCYVVDFSDATADHECARRLPVLPLDGYTTEFGCDELKHVTYALEFFDLPTEPSLAKALEWHDTYSLDHPDVRSHYIMMAQREQLFSRHKSLYPVAALVYDSKGGADIRMLPESDEETAVDSDRTTSASPETVAGGLNQLTLDDPDPISV</sequence>
<accession>A0AAD7F8D5</accession>
<name>A0AAD7F8D5_9AGAR</name>
<gene>
    <name evidence="2" type="ORF">FB45DRAFT_1010857</name>
</gene>
<evidence type="ECO:0000313" key="2">
    <source>
        <dbReference type="EMBL" id="KAJ7608551.1"/>
    </source>
</evidence>
<keyword evidence="3" id="KW-1185">Reference proteome</keyword>